<accession>U3APH8</accession>
<sequence>MNRILINASAAREGGALTIVESYVAHHANDGSDYILLSPNVPISLPNNFYWKRVETKGIMTVLFALFFSLFYVVKYKSTKIVSFSNVNLFFTRIEKVTYFHNYLILHSSALKFFLIRMSLMIFGRVNQKYVFQSKFVYANFCKKIFKPTYYLLAWPGVTPINLAKYAYLDNFHIDKSKLKILVPIVDLGNRNKNIDLLYAAIDKLGFHNVVFFITSPEPLDINLFRENIKYVGKLDKESYNTQLIQSDAVLILSLFETVCLPIFEALSINRQAIVYEREYINSLNKEFGGIDGLITFKNVDDLCGIFSRLAKNKSVPFRADKNYFTGNWGF</sequence>
<gene>
    <name evidence="2" type="ORF">VAZ01S_021_00080</name>
</gene>
<dbReference type="RefSeq" id="WP_021708958.1">
    <property type="nucleotide sequence ID" value="NZ_BAOB01000011.1"/>
</dbReference>
<dbReference type="SUPFAM" id="SSF53756">
    <property type="entry name" value="UDP-Glycosyltransferase/glycogen phosphorylase"/>
    <property type="match status" value="1"/>
</dbReference>
<keyword evidence="1" id="KW-1133">Transmembrane helix</keyword>
<keyword evidence="3" id="KW-1185">Reference proteome</keyword>
<evidence type="ECO:0000256" key="1">
    <source>
        <dbReference type="SAM" id="Phobius"/>
    </source>
</evidence>
<comment type="caution">
    <text evidence="2">The sequence shown here is derived from an EMBL/GenBank/DDBJ whole genome shotgun (WGS) entry which is preliminary data.</text>
</comment>
<dbReference type="Proteomes" id="UP000016567">
    <property type="component" value="Unassembled WGS sequence"/>
</dbReference>
<name>U3APH8_9VIBR</name>
<dbReference type="STRING" id="1219077.VAZ01S_021_00080"/>
<evidence type="ECO:0000313" key="3">
    <source>
        <dbReference type="Proteomes" id="UP000016567"/>
    </source>
</evidence>
<organism evidence="2 3">
    <name type="scientific">Vibrio azureus NBRC 104587</name>
    <dbReference type="NCBI Taxonomy" id="1219077"/>
    <lineage>
        <taxon>Bacteria</taxon>
        <taxon>Pseudomonadati</taxon>
        <taxon>Pseudomonadota</taxon>
        <taxon>Gammaproteobacteria</taxon>
        <taxon>Vibrionales</taxon>
        <taxon>Vibrionaceae</taxon>
        <taxon>Vibrio</taxon>
    </lineage>
</organism>
<proteinExistence type="predicted"/>
<reference evidence="2 3" key="1">
    <citation type="submission" date="2013-09" db="EMBL/GenBank/DDBJ databases">
        <title>Whole genome shotgun sequence of Vibrio azureus NBRC 104587.</title>
        <authorList>
            <person name="Isaki S."/>
            <person name="Hosoyama A."/>
            <person name="Numata M."/>
            <person name="Hashimoto M."/>
            <person name="Hosoyama Y."/>
            <person name="Tsuchikane K."/>
            <person name="Noguchi M."/>
            <person name="Hirakata S."/>
            <person name="Ichikawa N."/>
            <person name="Ohji S."/>
            <person name="Yamazoe A."/>
            <person name="Fujita N."/>
        </authorList>
    </citation>
    <scope>NUCLEOTIDE SEQUENCE [LARGE SCALE GENOMIC DNA]</scope>
    <source>
        <strain evidence="2 3">NBRC 104587</strain>
    </source>
</reference>
<dbReference type="Gene3D" id="3.40.50.2000">
    <property type="entry name" value="Glycogen Phosphorylase B"/>
    <property type="match status" value="1"/>
</dbReference>
<dbReference type="eggNOG" id="ENOG5032VYE">
    <property type="taxonomic scope" value="Bacteria"/>
</dbReference>
<keyword evidence="1" id="KW-0472">Membrane</keyword>
<evidence type="ECO:0008006" key="4">
    <source>
        <dbReference type="Google" id="ProtNLM"/>
    </source>
</evidence>
<dbReference type="AlphaFoldDB" id="U3APH8"/>
<feature type="transmembrane region" description="Helical" evidence="1">
    <location>
        <begin position="103"/>
        <end position="124"/>
    </location>
</feature>
<dbReference type="EMBL" id="BATL01000021">
    <property type="protein sequence ID" value="GAD75197.1"/>
    <property type="molecule type" value="Genomic_DNA"/>
</dbReference>
<feature type="transmembrane region" description="Helical" evidence="1">
    <location>
        <begin position="58"/>
        <end position="74"/>
    </location>
</feature>
<evidence type="ECO:0000313" key="2">
    <source>
        <dbReference type="EMBL" id="GAD75197.1"/>
    </source>
</evidence>
<dbReference type="OrthoDB" id="7061195at2"/>
<protein>
    <recommendedName>
        <fullName evidence="4">Glycosyl transferase family 1 domain-containing protein</fullName>
    </recommendedName>
</protein>
<keyword evidence="1" id="KW-0812">Transmembrane</keyword>